<organism evidence="1 2">
    <name type="scientific">Proteiniclasticum sediminis</name>
    <dbReference type="NCBI Taxonomy" id="2804028"/>
    <lineage>
        <taxon>Bacteria</taxon>
        <taxon>Bacillati</taxon>
        <taxon>Bacillota</taxon>
        <taxon>Clostridia</taxon>
        <taxon>Eubacteriales</taxon>
        <taxon>Clostridiaceae</taxon>
        <taxon>Proteiniclasticum</taxon>
    </lineage>
</organism>
<accession>A0A941CQA0</accession>
<protein>
    <recommendedName>
        <fullName evidence="3">7-cyano-7-deazaguanine synthase (Queuosine biosynthesis)</fullName>
    </recommendedName>
</protein>
<proteinExistence type="predicted"/>
<sequence length="451" mass="51017">MNRYFLIGDYTSKEVILTNKEDYVEVAIPFRDNDNAFRYGIDHSLKILRDNGIYPTEDGIDILCLAGLVYLADTRISRGLHSQDSWTREIAIAIPVYNFEKWKPLEELFIRMLNFLTGDRWSISFIKRDEKLSAKSEDETPPPKFDAVTLFSGGMDSLIGTINHLENMNKTALISHAGDSHTKNAQSKLLSHLKDKYPDLNPLYLDLWMVFEKNLIPGGGNENTTRSRSFLFIAFGVFAMSGMKGVSTLEVPENGLIALNIPLDELRTGSHSTRTTHPFYLDSWNQVLQGLEIEFSVHNPYWNKTKGEMADECLDKEFLMQVIQDSISCSSPQKARWSGATPQHCGYCVPCIIRRAAMNKAFRVERDNTPYLIGSVSEITANHAKGKGVQLRSFQIAIKKIKEQPQLAKILIHKSGPLSGDSAYLRKLSEVYRRGLLEVDAWIIKNSDNGE</sequence>
<dbReference type="EMBL" id="JAGSCS010000017">
    <property type="protein sequence ID" value="MBR0576931.1"/>
    <property type="molecule type" value="Genomic_DNA"/>
</dbReference>
<dbReference type="SUPFAM" id="SSF52402">
    <property type="entry name" value="Adenine nucleotide alpha hydrolases-like"/>
    <property type="match status" value="1"/>
</dbReference>
<keyword evidence="2" id="KW-1185">Reference proteome</keyword>
<dbReference type="AlphaFoldDB" id="A0A941CQA0"/>
<evidence type="ECO:0000313" key="1">
    <source>
        <dbReference type="EMBL" id="MBR0576931.1"/>
    </source>
</evidence>
<dbReference type="InterPro" id="IPR014729">
    <property type="entry name" value="Rossmann-like_a/b/a_fold"/>
</dbReference>
<gene>
    <name evidence="1" type="ORF">KCG48_11450</name>
</gene>
<evidence type="ECO:0000313" key="2">
    <source>
        <dbReference type="Proteomes" id="UP000675379"/>
    </source>
</evidence>
<dbReference type="Gene3D" id="3.40.50.620">
    <property type="entry name" value="HUPs"/>
    <property type="match status" value="1"/>
</dbReference>
<dbReference type="RefSeq" id="WP_211802350.1">
    <property type="nucleotide sequence ID" value="NZ_JAGSCS010000017.1"/>
</dbReference>
<comment type="caution">
    <text evidence="1">The sequence shown here is derived from an EMBL/GenBank/DDBJ whole genome shotgun (WGS) entry which is preliminary data.</text>
</comment>
<dbReference type="Proteomes" id="UP000675379">
    <property type="component" value="Unassembled WGS sequence"/>
</dbReference>
<evidence type="ECO:0008006" key="3">
    <source>
        <dbReference type="Google" id="ProtNLM"/>
    </source>
</evidence>
<reference evidence="1" key="1">
    <citation type="submission" date="2021-04" db="EMBL/GenBank/DDBJ databases">
        <title>Proteiniclasticum sedimins sp. nov., an obligate anaerobic bacterium isolated from anaerobic sludge.</title>
        <authorList>
            <person name="Liu J."/>
        </authorList>
    </citation>
    <scope>NUCLEOTIDE SEQUENCE</scope>
    <source>
        <strain evidence="1">BAD-10</strain>
    </source>
</reference>
<dbReference type="InterPro" id="IPR049676">
    <property type="entry name" value="QatC"/>
</dbReference>
<dbReference type="NCBIfam" id="NF041925">
    <property type="entry name" value="QatC"/>
    <property type="match status" value="1"/>
</dbReference>
<name>A0A941CQA0_9CLOT</name>